<evidence type="ECO:0000256" key="1">
    <source>
        <dbReference type="SAM" id="MobiDB-lite"/>
    </source>
</evidence>
<evidence type="ECO:0000313" key="4">
    <source>
        <dbReference type="EMBL" id="SHI18914.1"/>
    </source>
</evidence>
<dbReference type="AlphaFoldDB" id="A0A1M5Z457"/>
<dbReference type="GO" id="GO:0090313">
    <property type="term" value="P:regulation of protein targeting to membrane"/>
    <property type="evidence" value="ECO:0007669"/>
    <property type="project" value="TreeGrafter"/>
</dbReference>
<feature type="transmembrane region" description="Helical" evidence="2">
    <location>
        <begin position="7"/>
        <end position="27"/>
    </location>
</feature>
<evidence type="ECO:0000313" key="5">
    <source>
        <dbReference type="Proteomes" id="UP000184268"/>
    </source>
</evidence>
<sequence>MMATLKWILLGFLGVVLALVLYLTLIFDLNSFKPEISAQVAKLTGRELTIDGPIGLSVFPTLGVELEKVALSNLPDEALPPLVAFEQASVGVALMPLLKRQLEVKSLVIRDAVLNLVTLEDGRTSLTGLGGEGEQTPAAEQTPTQRKESDWRLGQLEVLNITVNNDNRQTESYQSLALESLTLQSIEPGRAAPLALKLALQDPQLSVATEAEALLTLSRDFSRVQIDGWDQQIELSGAAIGEQPLTLALALDADLDIAQQAFQLPRFQVVLDQFQFEGNGQLDLAGVRPKLTLKGEGNHLDLTPWMPETTDEPEQAPSTPETPPSDGPAQEPDLSALGLFDLDLAVGLTQISAPPYQILNPRIEVQLTEGVLSLNRLAGGMFEGQFNMTAKLDSNPQPARYQFEQRIEQLAIQSLLKTVADTEVMAGTGLFTLKGQGQGLTADSALPALQAQGQLALEDGAVYGVNVAKMVRDGQARLKGDMTSSSEAQKTDFSSFSTQLAIAKGSLTTSQIKLASPLLRLDGNGQVNLLSQALDYDLVVSIVGSLEGQGGKGIDQLKDVPIPLKIAGTPDALSYQLDLDAMMKQQLDQEKDKLEKKLKDKLLEKLGEF</sequence>
<keyword evidence="2" id="KW-1133">Transmembrane helix</keyword>
<reference evidence="4 5" key="1">
    <citation type="submission" date="2016-11" db="EMBL/GenBank/DDBJ databases">
        <authorList>
            <person name="Jaros S."/>
            <person name="Januszkiewicz K."/>
            <person name="Wedrychowicz H."/>
        </authorList>
    </citation>
    <scope>NUCLEOTIDE SEQUENCE [LARGE SCALE GENOMIC DNA]</scope>
    <source>
        <strain evidence="4 5">DSM 16917</strain>
    </source>
</reference>
<dbReference type="PANTHER" id="PTHR30441:SF4">
    <property type="entry name" value="PROTEIN ASMA"/>
    <property type="match status" value="1"/>
</dbReference>
<organism evidence="4 5">
    <name type="scientific">Ferrimonas marina</name>
    <dbReference type="NCBI Taxonomy" id="299255"/>
    <lineage>
        <taxon>Bacteria</taxon>
        <taxon>Pseudomonadati</taxon>
        <taxon>Pseudomonadota</taxon>
        <taxon>Gammaproteobacteria</taxon>
        <taxon>Alteromonadales</taxon>
        <taxon>Ferrimonadaceae</taxon>
        <taxon>Ferrimonas</taxon>
    </lineage>
</organism>
<dbReference type="InterPro" id="IPR052894">
    <property type="entry name" value="AsmA-related"/>
</dbReference>
<dbReference type="GO" id="GO:0005886">
    <property type="term" value="C:plasma membrane"/>
    <property type="evidence" value="ECO:0007669"/>
    <property type="project" value="TreeGrafter"/>
</dbReference>
<keyword evidence="5" id="KW-1185">Reference proteome</keyword>
<name>A0A1M5Z457_9GAMM</name>
<dbReference type="Proteomes" id="UP000184268">
    <property type="component" value="Unassembled WGS sequence"/>
</dbReference>
<feature type="domain" description="AsmA" evidence="3">
    <location>
        <begin position="1"/>
        <end position="166"/>
    </location>
</feature>
<dbReference type="Pfam" id="PF05170">
    <property type="entry name" value="AsmA"/>
    <property type="match status" value="2"/>
</dbReference>
<dbReference type="InterPro" id="IPR007844">
    <property type="entry name" value="AsmA"/>
</dbReference>
<keyword evidence="2" id="KW-0472">Membrane</keyword>
<dbReference type="PANTHER" id="PTHR30441">
    <property type="entry name" value="DUF748 DOMAIN-CONTAINING PROTEIN"/>
    <property type="match status" value="1"/>
</dbReference>
<keyword evidence="2" id="KW-0812">Transmembrane</keyword>
<feature type="region of interest" description="Disordered" evidence="1">
    <location>
        <begin position="125"/>
        <end position="147"/>
    </location>
</feature>
<evidence type="ECO:0000259" key="3">
    <source>
        <dbReference type="Pfam" id="PF05170"/>
    </source>
</evidence>
<proteinExistence type="predicted"/>
<protein>
    <submittedName>
        <fullName evidence="4">AsmA protein</fullName>
    </submittedName>
</protein>
<dbReference type="EMBL" id="FQXG01000009">
    <property type="protein sequence ID" value="SHI18914.1"/>
    <property type="molecule type" value="Genomic_DNA"/>
</dbReference>
<accession>A0A1M5Z457</accession>
<dbReference type="STRING" id="299255.SAMN02745129_4596"/>
<feature type="region of interest" description="Disordered" evidence="1">
    <location>
        <begin position="295"/>
        <end position="334"/>
    </location>
</feature>
<feature type="domain" description="AsmA" evidence="3">
    <location>
        <begin position="167"/>
        <end position="510"/>
    </location>
</feature>
<gene>
    <name evidence="4" type="ORF">SAMN02745129_4596</name>
</gene>
<evidence type="ECO:0000256" key="2">
    <source>
        <dbReference type="SAM" id="Phobius"/>
    </source>
</evidence>